<reference evidence="19" key="1">
    <citation type="submission" date="2020-10" db="EMBL/GenBank/DDBJ databases">
        <authorList>
            <person name="Gilroy R."/>
        </authorList>
    </citation>
    <scope>NUCLEOTIDE SEQUENCE</scope>
    <source>
        <strain evidence="19">11300</strain>
    </source>
</reference>
<dbReference type="CDD" id="cd10845">
    <property type="entry name" value="DSRM_RNAse_III_family"/>
    <property type="match status" value="1"/>
</dbReference>
<dbReference type="SUPFAM" id="SSF69065">
    <property type="entry name" value="RNase III domain-like"/>
    <property type="match status" value="1"/>
</dbReference>
<dbReference type="FunFam" id="3.30.160.20:FF:000003">
    <property type="entry name" value="Ribonuclease 3"/>
    <property type="match status" value="1"/>
</dbReference>
<evidence type="ECO:0000256" key="2">
    <source>
        <dbReference type="ARBA" id="ARBA00004496"/>
    </source>
</evidence>
<comment type="subunit">
    <text evidence="4 15">Homodimer.</text>
</comment>
<feature type="binding site" evidence="15">
    <location>
        <position position="36"/>
    </location>
    <ligand>
        <name>Mg(2+)</name>
        <dbReference type="ChEBI" id="CHEBI:18420"/>
    </ligand>
</feature>
<evidence type="ECO:0000256" key="11">
    <source>
        <dbReference type="ARBA" id="ARBA00022759"/>
    </source>
</evidence>
<comment type="cofactor">
    <cofactor evidence="15">
        <name>Mg(2+)</name>
        <dbReference type="ChEBI" id="CHEBI:18420"/>
    </cofactor>
</comment>
<accession>A0A9D1L8N9</accession>
<keyword evidence="11 15" id="KW-0255">Endonuclease</keyword>
<evidence type="ECO:0000313" key="19">
    <source>
        <dbReference type="EMBL" id="HIU28011.1"/>
    </source>
</evidence>
<reference evidence="19" key="2">
    <citation type="journal article" date="2021" name="PeerJ">
        <title>Extensive microbial diversity within the chicken gut microbiome revealed by metagenomics and culture.</title>
        <authorList>
            <person name="Gilroy R."/>
            <person name="Ravi A."/>
            <person name="Getino M."/>
            <person name="Pursley I."/>
            <person name="Horton D.L."/>
            <person name="Alikhan N.F."/>
            <person name="Baker D."/>
            <person name="Gharbi K."/>
            <person name="Hall N."/>
            <person name="Watson M."/>
            <person name="Adriaenssens E.M."/>
            <person name="Foster-Nyarko E."/>
            <person name="Jarju S."/>
            <person name="Secka A."/>
            <person name="Antonio M."/>
            <person name="Oren A."/>
            <person name="Chaudhuri R.R."/>
            <person name="La Ragione R."/>
            <person name="Hildebrand F."/>
            <person name="Pallen M.J."/>
        </authorList>
    </citation>
    <scope>NUCLEOTIDE SEQUENCE</scope>
    <source>
        <strain evidence="19">11300</strain>
    </source>
</reference>
<gene>
    <name evidence="15" type="primary">rnc</name>
    <name evidence="19" type="ORF">IAD16_06520</name>
</gene>
<keyword evidence="7 15" id="KW-0507">mRNA processing</keyword>
<dbReference type="GO" id="GO:0006397">
    <property type="term" value="P:mRNA processing"/>
    <property type="evidence" value="ECO:0007669"/>
    <property type="project" value="UniProtKB-UniRule"/>
</dbReference>
<evidence type="ECO:0000256" key="7">
    <source>
        <dbReference type="ARBA" id="ARBA00022664"/>
    </source>
</evidence>
<feature type="binding site" evidence="15">
    <location>
        <position position="112"/>
    </location>
    <ligand>
        <name>Mg(2+)</name>
        <dbReference type="ChEBI" id="CHEBI:18420"/>
    </ligand>
</feature>
<dbReference type="EC" id="3.1.26.3" evidence="15"/>
<dbReference type="InterPro" id="IPR000999">
    <property type="entry name" value="RNase_III_dom"/>
</dbReference>
<organism evidence="19 20">
    <name type="scientific">Candidatus Fimisoma avicola</name>
    <dbReference type="NCBI Taxonomy" id="2840826"/>
    <lineage>
        <taxon>Bacteria</taxon>
        <taxon>Bacillati</taxon>
        <taxon>Bacillota</taxon>
        <taxon>Clostridia</taxon>
        <taxon>Eubacteriales</taxon>
        <taxon>Candidatus Fimisoma</taxon>
    </lineage>
</organism>
<evidence type="ECO:0000256" key="1">
    <source>
        <dbReference type="ARBA" id="ARBA00000109"/>
    </source>
</evidence>
<dbReference type="AlphaFoldDB" id="A0A9D1L8N9"/>
<evidence type="ECO:0000259" key="17">
    <source>
        <dbReference type="PROSITE" id="PS50137"/>
    </source>
</evidence>
<evidence type="ECO:0000313" key="20">
    <source>
        <dbReference type="Proteomes" id="UP000824091"/>
    </source>
</evidence>
<dbReference type="GO" id="GO:0046872">
    <property type="term" value="F:metal ion binding"/>
    <property type="evidence" value="ECO:0007669"/>
    <property type="project" value="UniProtKB-KW"/>
</dbReference>
<keyword evidence="10 15" id="KW-0479">Metal-binding</keyword>
<dbReference type="Gene3D" id="1.10.1520.10">
    <property type="entry name" value="Ribonuclease III domain"/>
    <property type="match status" value="1"/>
</dbReference>
<protein>
    <recommendedName>
        <fullName evidence="15">Ribonuclease 3</fullName>
        <ecNumber evidence="15">3.1.26.3</ecNumber>
    </recommendedName>
    <alternativeName>
        <fullName evidence="15">Ribonuclease III</fullName>
        <shortName evidence="15">RNase III</shortName>
    </alternativeName>
</protein>
<keyword evidence="13 15" id="KW-0460">Magnesium</keyword>
<dbReference type="SMART" id="SM00358">
    <property type="entry name" value="DSRM"/>
    <property type="match status" value="1"/>
</dbReference>
<evidence type="ECO:0000259" key="18">
    <source>
        <dbReference type="PROSITE" id="PS50142"/>
    </source>
</evidence>
<dbReference type="HAMAP" id="MF_00104">
    <property type="entry name" value="RNase_III"/>
    <property type="match status" value="1"/>
</dbReference>
<evidence type="ECO:0000256" key="5">
    <source>
        <dbReference type="ARBA" id="ARBA00022490"/>
    </source>
</evidence>
<evidence type="ECO:0000256" key="15">
    <source>
        <dbReference type="HAMAP-Rule" id="MF_00104"/>
    </source>
</evidence>
<dbReference type="EMBL" id="DVMO01000095">
    <property type="protein sequence ID" value="HIU28011.1"/>
    <property type="molecule type" value="Genomic_DNA"/>
</dbReference>
<sequence>MIGYCFRNKRLLERALTHSSYNREKNTKHQDNERLEFLGDAFFDAIVSAELFQKMEKSSEGQLTKTRASIVCEESLAAAARKIEMGKYILMGHGEEVTGGRERTSTLADAMEAVIGALYLDGGYHRTRDFVLRTFAETIEAAVQGKLFSDYKSEIQEVLQKRGRSRIISYEIDREEGPDHDKTFFVHLSCDGKVLGEGSGKSKKEAEQNAAKAALDTLKRSEK</sequence>
<dbReference type="PROSITE" id="PS00517">
    <property type="entry name" value="RNASE_3_1"/>
    <property type="match status" value="1"/>
</dbReference>
<dbReference type="Pfam" id="PF00035">
    <property type="entry name" value="dsrm"/>
    <property type="match status" value="1"/>
</dbReference>
<evidence type="ECO:0000256" key="6">
    <source>
        <dbReference type="ARBA" id="ARBA00022552"/>
    </source>
</evidence>
<dbReference type="InterPro" id="IPR036389">
    <property type="entry name" value="RNase_III_sf"/>
</dbReference>
<dbReference type="GO" id="GO:0005737">
    <property type="term" value="C:cytoplasm"/>
    <property type="evidence" value="ECO:0007669"/>
    <property type="project" value="UniProtKB-SubCell"/>
</dbReference>
<comment type="function">
    <text evidence="15">Digests double-stranded RNA. Involved in the processing of primary rRNA transcript to yield the immediate precursors to the large and small rRNAs (23S and 16S). Processes some mRNAs, and tRNAs when they are encoded in the rRNA operon. Processes pre-crRNA and tracrRNA of type II CRISPR loci if present in the organism.</text>
</comment>
<dbReference type="Proteomes" id="UP000824091">
    <property type="component" value="Unassembled WGS sequence"/>
</dbReference>
<dbReference type="GO" id="GO:0003725">
    <property type="term" value="F:double-stranded RNA binding"/>
    <property type="evidence" value="ECO:0007669"/>
    <property type="project" value="TreeGrafter"/>
</dbReference>
<evidence type="ECO:0000256" key="4">
    <source>
        <dbReference type="ARBA" id="ARBA00011738"/>
    </source>
</evidence>
<proteinExistence type="inferred from homology"/>
<comment type="similarity">
    <text evidence="3">Belongs to the ribonuclease III family.</text>
</comment>
<comment type="subcellular location">
    <subcellularLocation>
        <location evidence="2 15">Cytoplasm</location>
    </subcellularLocation>
</comment>
<keyword evidence="6 15" id="KW-0698">rRNA processing</keyword>
<evidence type="ECO:0000256" key="12">
    <source>
        <dbReference type="ARBA" id="ARBA00022801"/>
    </source>
</evidence>
<name>A0A9D1L8N9_9FIRM</name>
<feature type="domain" description="RNase III" evidence="18">
    <location>
        <begin position="1"/>
        <end position="123"/>
    </location>
</feature>
<comment type="caution">
    <text evidence="19">The sequence shown here is derived from an EMBL/GenBank/DDBJ whole genome shotgun (WGS) entry which is preliminary data.</text>
</comment>
<dbReference type="InterPro" id="IPR011907">
    <property type="entry name" value="RNase_III"/>
</dbReference>
<dbReference type="FunFam" id="1.10.1520.10:FF:000001">
    <property type="entry name" value="Ribonuclease 3"/>
    <property type="match status" value="1"/>
</dbReference>
<evidence type="ECO:0000256" key="8">
    <source>
        <dbReference type="ARBA" id="ARBA00022694"/>
    </source>
</evidence>
<keyword evidence="5 15" id="KW-0963">Cytoplasm</keyword>
<dbReference type="GO" id="GO:0010468">
    <property type="term" value="P:regulation of gene expression"/>
    <property type="evidence" value="ECO:0007669"/>
    <property type="project" value="TreeGrafter"/>
</dbReference>
<dbReference type="Pfam" id="PF14622">
    <property type="entry name" value="Ribonucleas_3_3"/>
    <property type="match status" value="1"/>
</dbReference>
<feature type="active site" evidence="15">
    <location>
        <position position="40"/>
    </location>
</feature>
<dbReference type="GO" id="GO:0006364">
    <property type="term" value="P:rRNA processing"/>
    <property type="evidence" value="ECO:0007669"/>
    <property type="project" value="UniProtKB-UniRule"/>
</dbReference>
<keyword evidence="8 15" id="KW-0819">tRNA processing</keyword>
<evidence type="ECO:0000256" key="14">
    <source>
        <dbReference type="ARBA" id="ARBA00022884"/>
    </source>
</evidence>
<dbReference type="GO" id="GO:0019843">
    <property type="term" value="F:rRNA binding"/>
    <property type="evidence" value="ECO:0007669"/>
    <property type="project" value="UniProtKB-KW"/>
</dbReference>
<evidence type="ECO:0000256" key="13">
    <source>
        <dbReference type="ARBA" id="ARBA00022842"/>
    </source>
</evidence>
<keyword evidence="9 15" id="KW-0540">Nuclease</keyword>
<dbReference type="SMART" id="SM00535">
    <property type="entry name" value="RIBOc"/>
    <property type="match status" value="1"/>
</dbReference>
<dbReference type="InterPro" id="IPR014720">
    <property type="entry name" value="dsRBD_dom"/>
</dbReference>
<dbReference type="CDD" id="cd00593">
    <property type="entry name" value="RIBOc"/>
    <property type="match status" value="1"/>
</dbReference>
<dbReference type="Gene3D" id="3.30.160.20">
    <property type="match status" value="1"/>
</dbReference>
<dbReference type="PANTHER" id="PTHR11207:SF0">
    <property type="entry name" value="RIBONUCLEASE 3"/>
    <property type="match status" value="1"/>
</dbReference>
<keyword evidence="15" id="KW-0699">rRNA-binding</keyword>
<keyword evidence="14 15" id="KW-0694">RNA-binding</keyword>
<dbReference type="PROSITE" id="PS50137">
    <property type="entry name" value="DS_RBD"/>
    <property type="match status" value="1"/>
</dbReference>
<evidence type="ECO:0000256" key="16">
    <source>
        <dbReference type="SAM" id="MobiDB-lite"/>
    </source>
</evidence>
<dbReference type="GO" id="GO:0008033">
    <property type="term" value="P:tRNA processing"/>
    <property type="evidence" value="ECO:0007669"/>
    <property type="project" value="UniProtKB-KW"/>
</dbReference>
<dbReference type="NCBIfam" id="TIGR02191">
    <property type="entry name" value="RNaseIII"/>
    <property type="match status" value="1"/>
</dbReference>
<keyword evidence="12 15" id="KW-0378">Hydrolase</keyword>
<dbReference type="SUPFAM" id="SSF54768">
    <property type="entry name" value="dsRNA-binding domain-like"/>
    <property type="match status" value="1"/>
</dbReference>
<evidence type="ECO:0000256" key="9">
    <source>
        <dbReference type="ARBA" id="ARBA00022722"/>
    </source>
</evidence>
<dbReference type="PROSITE" id="PS50142">
    <property type="entry name" value="RNASE_3_2"/>
    <property type="match status" value="1"/>
</dbReference>
<feature type="active site" evidence="15">
    <location>
        <position position="112"/>
    </location>
</feature>
<comment type="catalytic activity">
    <reaction evidence="1 15">
        <text>Endonucleolytic cleavage to 5'-phosphomonoester.</text>
        <dbReference type="EC" id="3.1.26.3"/>
    </reaction>
</comment>
<dbReference type="GO" id="GO:0042802">
    <property type="term" value="F:identical protein binding"/>
    <property type="evidence" value="ECO:0007669"/>
    <property type="project" value="UniProtKB-ARBA"/>
</dbReference>
<evidence type="ECO:0000256" key="10">
    <source>
        <dbReference type="ARBA" id="ARBA00022723"/>
    </source>
</evidence>
<evidence type="ECO:0000256" key="3">
    <source>
        <dbReference type="ARBA" id="ARBA00010183"/>
    </source>
</evidence>
<dbReference type="GO" id="GO:0004525">
    <property type="term" value="F:ribonuclease III activity"/>
    <property type="evidence" value="ECO:0007669"/>
    <property type="project" value="UniProtKB-UniRule"/>
</dbReference>
<feature type="region of interest" description="Disordered" evidence="16">
    <location>
        <begin position="195"/>
        <end position="223"/>
    </location>
</feature>
<dbReference type="PANTHER" id="PTHR11207">
    <property type="entry name" value="RIBONUCLEASE III"/>
    <property type="match status" value="1"/>
</dbReference>
<feature type="domain" description="DRBM" evidence="17">
    <location>
        <begin position="150"/>
        <end position="220"/>
    </location>
</feature>
<feature type="binding site" evidence="15">
    <location>
        <position position="109"/>
    </location>
    <ligand>
        <name>Mg(2+)</name>
        <dbReference type="ChEBI" id="CHEBI:18420"/>
    </ligand>
</feature>